<organism evidence="7 8">
    <name type="scientific">Kalanchoe fedtschenkoi</name>
    <name type="common">Lavender scallops</name>
    <name type="synonym">South American air plant</name>
    <dbReference type="NCBI Taxonomy" id="63787"/>
    <lineage>
        <taxon>Eukaryota</taxon>
        <taxon>Viridiplantae</taxon>
        <taxon>Streptophyta</taxon>
        <taxon>Embryophyta</taxon>
        <taxon>Tracheophyta</taxon>
        <taxon>Spermatophyta</taxon>
        <taxon>Magnoliopsida</taxon>
        <taxon>eudicotyledons</taxon>
        <taxon>Gunneridae</taxon>
        <taxon>Pentapetalae</taxon>
        <taxon>Saxifragales</taxon>
        <taxon>Crassulaceae</taxon>
        <taxon>Kalanchoe</taxon>
    </lineage>
</organism>
<evidence type="ECO:0000313" key="8">
    <source>
        <dbReference type="Proteomes" id="UP000594263"/>
    </source>
</evidence>
<dbReference type="GO" id="GO:0005634">
    <property type="term" value="C:nucleus"/>
    <property type="evidence" value="ECO:0007669"/>
    <property type="project" value="UniProtKB-SubCell"/>
</dbReference>
<accession>A0A7N0ZSG7</accession>
<evidence type="ECO:0000256" key="4">
    <source>
        <dbReference type="ARBA" id="ARBA00023163"/>
    </source>
</evidence>
<keyword evidence="8" id="KW-1185">Reference proteome</keyword>
<protein>
    <recommendedName>
        <fullName evidence="5">Protein BZR1 homolog</fullName>
    </recommendedName>
    <alternativeName>
        <fullName evidence="5">Protein BRASSINAZOLE-RESISTANT 1 homolog</fullName>
    </alternativeName>
</protein>
<dbReference type="Proteomes" id="UP000594263">
    <property type="component" value="Unplaced"/>
</dbReference>
<proteinExistence type="inferred from homology"/>
<evidence type="ECO:0000256" key="3">
    <source>
        <dbReference type="ARBA" id="ARBA00023125"/>
    </source>
</evidence>
<dbReference type="InterPro" id="IPR008540">
    <property type="entry name" value="BES1_N"/>
</dbReference>
<dbReference type="PANTHER" id="PTHR31506:SF21">
    <property type="entry name" value="PROTEIN BZR1 HOMOLOG"/>
    <property type="match status" value="1"/>
</dbReference>
<dbReference type="Pfam" id="PF05687">
    <property type="entry name" value="BES1_N"/>
    <property type="match status" value="1"/>
</dbReference>
<comment type="subcellular location">
    <subcellularLocation>
        <location evidence="5">Nucleus</location>
    </subcellularLocation>
</comment>
<comment type="similarity">
    <text evidence="1 5">Belongs to the BZR/LAT61 family.</text>
</comment>
<comment type="function">
    <text evidence="5">Functions in brassinosteroid signaling. May function as transcriptional repressor.</text>
</comment>
<keyword evidence="3 5" id="KW-0238">DNA-binding</keyword>
<keyword evidence="5" id="KW-1070">Brassinosteroid signaling pathway</keyword>
<name>A0A7N0ZSG7_KALFE</name>
<reference evidence="7" key="1">
    <citation type="submission" date="2021-01" db="UniProtKB">
        <authorList>
            <consortium name="EnsemblPlants"/>
        </authorList>
    </citation>
    <scope>IDENTIFICATION</scope>
</reference>
<dbReference type="GO" id="GO:0003677">
    <property type="term" value="F:DNA binding"/>
    <property type="evidence" value="ECO:0007669"/>
    <property type="project" value="UniProtKB-UniRule"/>
</dbReference>
<dbReference type="Gramene" id="Kaladp0024s0413.1.v1.1">
    <property type="protein sequence ID" value="Kaladp0024s0413.1.v1.1"/>
    <property type="gene ID" value="Kaladp0024s0413.v1.1"/>
</dbReference>
<dbReference type="GO" id="GO:0009742">
    <property type="term" value="P:brassinosteroid mediated signaling pathway"/>
    <property type="evidence" value="ECO:0007669"/>
    <property type="project" value="UniProtKB-UniRule"/>
</dbReference>
<dbReference type="EnsemblPlants" id="Kaladp0024s0413.1.v1.1">
    <property type="protein sequence ID" value="Kaladp0024s0413.1.v1.1"/>
    <property type="gene ID" value="Kaladp0024s0413.v1.1"/>
</dbReference>
<dbReference type="OMA" id="WVMELEL"/>
<evidence type="ECO:0000259" key="6">
    <source>
        <dbReference type="Pfam" id="PF05687"/>
    </source>
</evidence>
<evidence type="ECO:0000313" key="7">
    <source>
        <dbReference type="EnsemblPlants" id="Kaladp0024s0413.1.v1.1"/>
    </source>
</evidence>
<dbReference type="InterPro" id="IPR033264">
    <property type="entry name" value="BZR"/>
</dbReference>
<dbReference type="AlphaFoldDB" id="A0A7N0ZSG7"/>
<dbReference type="GO" id="GO:0006351">
    <property type="term" value="P:DNA-templated transcription"/>
    <property type="evidence" value="ECO:0007669"/>
    <property type="project" value="InterPro"/>
</dbReference>
<sequence length="166" mass="18410">MNKSGLKEAAGEEEKNELHGCIKRCTGPWVVHRTTKDGLLVTSYRFPSSTERQNNKKREKNRRAVARKIFAGLRAHGNYKLPKHADSNDVLKALCMEAGWLIGDDGTVYGKVPRMKYPSSSSSDRVIRLTHPGTSSFQEAISVVDVSMSLGDGSTFDKRIDLTLSL</sequence>
<evidence type="ECO:0000256" key="2">
    <source>
        <dbReference type="ARBA" id="ARBA00023015"/>
    </source>
</evidence>
<evidence type="ECO:0000256" key="5">
    <source>
        <dbReference type="RuleBase" id="RU369040"/>
    </source>
</evidence>
<keyword evidence="4 5" id="KW-0804">Transcription</keyword>
<evidence type="ECO:0000256" key="1">
    <source>
        <dbReference type="ARBA" id="ARBA00005909"/>
    </source>
</evidence>
<keyword evidence="2 5" id="KW-0805">Transcription regulation</keyword>
<feature type="domain" description="BES1/BZR1 plant transcription factor N-terminal" evidence="6">
    <location>
        <begin position="44"/>
        <end position="117"/>
    </location>
</feature>
<dbReference type="GO" id="GO:0003700">
    <property type="term" value="F:DNA-binding transcription factor activity"/>
    <property type="evidence" value="ECO:0007669"/>
    <property type="project" value="UniProtKB-UniRule"/>
</dbReference>
<dbReference type="PANTHER" id="PTHR31506">
    <property type="entry name" value="BES1/BZR1 HOMOLOG PROTEIN 3-RELATED"/>
    <property type="match status" value="1"/>
</dbReference>